<dbReference type="eggNOG" id="ENOG502S2Z4">
    <property type="taxonomic scope" value="Eukaryota"/>
</dbReference>
<dbReference type="OMA" id="HASSYYN"/>
<evidence type="ECO:0000313" key="3">
    <source>
        <dbReference type="Proteomes" id="UP000019132"/>
    </source>
</evidence>
<organism evidence="2 3">
    <name type="scientific">Globisporangium ultimum (strain ATCC 200006 / CBS 805.95 / DAOM BR144)</name>
    <name type="common">Pythium ultimum</name>
    <dbReference type="NCBI Taxonomy" id="431595"/>
    <lineage>
        <taxon>Eukaryota</taxon>
        <taxon>Sar</taxon>
        <taxon>Stramenopiles</taxon>
        <taxon>Oomycota</taxon>
        <taxon>Peronosporomycetes</taxon>
        <taxon>Pythiales</taxon>
        <taxon>Pythiaceae</taxon>
        <taxon>Globisporangium</taxon>
    </lineage>
</organism>
<dbReference type="Pfam" id="PF00754">
    <property type="entry name" value="F5_F8_type_C"/>
    <property type="match status" value="1"/>
</dbReference>
<dbReference type="InterPro" id="IPR000421">
    <property type="entry name" value="FA58C"/>
</dbReference>
<dbReference type="HOGENOM" id="CLU_1258353_0_0_1"/>
<accession>K3WCF4</accession>
<reference evidence="3" key="2">
    <citation type="submission" date="2010-04" db="EMBL/GenBank/DDBJ databases">
        <authorList>
            <person name="Buell R."/>
            <person name="Hamilton J."/>
            <person name="Hostetler J."/>
        </authorList>
    </citation>
    <scope>NUCLEOTIDE SEQUENCE [LARGE SCALE GENOMIC DNA]</scope>
    <source>
        <strain evidence="3">DAOM:BR144</strain>
    </source>
</reference>
<protein>
    <recommendedName>
        <fullName evidence="1">F5/8 type C domain-containing protein</fullName>
    </recommendedName>
</protein>
<evidence type="ECO:0000259" key="1">
    <source>
        <dbReference type="Pfam" id="PF00754"/>
    </source>
</evidence>
<evidence type="ECO:0000313" key="2">
    <source>
        <dbReference type="EnsemblProtists" id="PYU1_T002645"/>
    </source>
</evidence>
<feature type="domain" description="F5/8 type C" evidence="1">
    <location>
        <begin position="19"/>
        <end position="129"/>
    </location>
</feature>
<name>K3WCF4_GLOUD</name>
<sequence length="196" mass="21714">MGEAAHASSYYDYKPNVLLDAAFVPENALDGFAGETSWWSAGDNRSEEVFWQVNLTTAPPPLARIVIRWHGFQTPAQYRIRVSRLGESFQTIAVMSGKSIEYDRVDIITEGLDKATAARFKFLRVTMETANVCSDASVCEDPTTATAAAATNERVIYGIREFELWAKGTKSDATTINVSTRYLRWITVLVAALAFS</sequence>
<keyword evidence="3" id="KW-1185">Reference proteome</keyword>
<dbReference type="SUPFAM" id="SSF49785">
    <property type="entry name" value="Galactose-binding domain-like"/>
    <property type="match status" value="1"/>
</dbReference>
<reference evidence="3" key="1">
    <citation type="journal article" date="2010" name="Genome Biol.">
        <title>Genome sequence of the necrotrophic plant pathogen Pythium ultimum reveals original pathogenicity mechanisms and effector repertoire.</title>
        <authorList>
            <person name="Levesque C.A."/>
            <person name="Brouwer H."/>
            <person name="Cano L."/>
            <person name="Hamilton J.P."/>
            <person name="Holt C."/>
            <person name="Huitema E."/>
            <person name="Raffaele S."/>
            <person name="Robideau G.P."/>
            <person name="Thines M."/>
            <person name="Win J."/>
            <person name="Zerillo M.M."/>
            <person name="Beakes G.W."/>
            <person name="Boore J.L."/>
            <person name="Busam D."/>
            <person name="Dumas B."/>
            <person name="Ferriera S."/>
            <person name="Fuerstenberg S.I."/>
            <person name="Gachon C.M."/>
            <person name="Gaulin E."/>
            <person name="Govers F."/>
            <person name="Grenville-Briggs L."/>
            <person name="Horner N."/>
            <person name="Hostetler J."/>
            <person name="Jiang R.H."/>
            <person name="Johnson J."/>
            <person name="Krajaejun T."/>
            <person name="Lin H."/>
            <person name="Meijer H.J."/>
            <person name="Moore B."/>
            <person name="Morris P."/>
            <person name="Phuntmart V."/>
            <person name="Puiu D."/>
            <person name="Shetty J."/>
            <person name="Stajich J.E."/>
            <person name="Tripathy S."/>
            <person name="Wawra S."/>
            <person name="van West P."/>
            <person name="Whitty B.R."/>
            <person name="Coutinho P.M."/>
            <person name="Henrissat B."/>
            <person name="Martin F."/>
            <person name="Thomas P.D."/>
            <person name="Tyler B.M."/>
            <person name="De Vries R.P."/>
            <person name="Kamoun S."/>
            <person name="Yandell M."/>
            <person name="Tisserat N."/>
            <person name="Buell C.R."/>
        </authorList>
    </citation>
    <scope>NUCLEOTIDE SEQUENCE</scope>
    <source>
        <strain evidence="3">DAOM:BR144</strain>
    </source>
</reference>
<proteinExistence type="predicted"/>
<reference evidence="2" key="3">
    <citation type="submission" date="2014-11" db="UniProtKB">
        <authorList>
            <consortium name="EnsemblProtists"/>
        </authorList>
    </citation>
    <scope>IDENTIFICATION</scope>
    <source>
        <strain evidence="2">DAOM BR144</strain>
    </source>
</reference>
<dbReference type="InterPro" id="IPR008979">
    <property type="entry name" value="Galactose-bd-like_sf"/>
</dbReference>
<dbReference type="VEuPathDB" id="FungiDB:PYU1_G002642"/>
<dbReference type="Gene3D" id="2.60.120.260">
    <property type="entry name" value="Galactose-binding domain-like"/>
    <property type="match status" value="1"/>
</dbReference>
<dbReference type="EnsemblProtists" id="PYU1_T002645">
    <property type="protein sequence ID" value="PYU1_T002645"/>
    <property type="gene ID" value="PYU1_G002642"/>
</dbReference>
<dbReference type="AlphaFoldDB" id="K3WCF4"/>
<dbReference type="InParanoid" id="K3WCF4"/>
<dbReference type="Proteomes" id="UP000019132">
    <property type="component" value="Unassembled WGS sequence"/>
</dbReference>